<gene>
    <name evidence="5" type="ORF">SAMN05660991_00154</name>
</gene>
<dbReference type="SUPFAM" id="SSF56176">
    <property type="entry name" value="FAD-binding/transporter-associated domain-like"/>
    <property type="match status" value="1"/>
</dbReference>
<evidence type="ECO:0000256" key="1">
    <source>
        <dbReference type="ARBA" id="ARBA00022630"/>
    </source>
</evidence>
<dbReference type="PROSITE" id="PS51387">
    <property type="entry name" value="FAD_PCMH"/>
    <property type="match status" value="1"/>
</dbReference>
<keyword evidence="3" id="KW-0560">Oxidoreductase</keyword>
<dbReference type="RefSeq" id="WP_091939132.1">
    <property type="nucleotide sequence ID" value="NZ_FOEE01000001.1"/>
</dbReference>
<dbReference type="Proteomes" id="UP000198960">
    <property type="component" value="Unassembled WGS sequence"/>
</dbReference>
<dbReference type="InterPro" id="IPR016166">
    <property type="entry name" value="FAD-bd_PCMH"/>
</dbReference>
<sequence>MKPAAFDYHAPVDLDEAVGLLGELGEDAKVIAGGQSLVPMLALRLAAVDHLVDLRRVGELRGIEVRDGALWIGAGMTQAAVERSAEVAEAVPLLARATRLIGHFQIRNRGTIGGSIAHADAAAEYPAVALALDAEFEACSPRGRRTLPAREFFTGWWSTALDPDEVLTGISFPRRAGRSGFAIEELARRHGDFAIAGAAVALELDDGERVRRCGIGLFGLGSSVQRAAAAEEALAGAVAADVRPDEIGRTAMTGLDSIPSDLHGPPEYRKRVGAAMVARAWTKALQEARNG</sequence>
<feature type="domain" description="FAD-binding PCMH-type" evidence="4">
    <location>
        <begin position="1"/>
        <end position="177"/>
    </location>
</feature>
<dbReference type="InterPro" id="IPR016169">
    <property type="entry name" value="FAD-bd_PCMH_sub2"/>
</dbReference>
<dbReference type="OrthoDB" id="9793944at2"/>
<dbReference type="PANTHER" id="PTHR42659">
    <property type="entry name" value="XANTHINE DEHYDROGENASE SUBUNIT C-RELATED"/>
    <property type="match status" value="1"/>
</dbReference>
<evidence type="ECO:0000259" key="4">
    <source>
        <dbReference type="PROSITE" id="PS51387"/>
    </source>
</evidence>
<dbReference type="InterPro" id="IPR036318">
    <property type="entry name" value="FAD-bd_PCMH-like_sf"/>
</dbReference>
<dbReference type="EMBL" id="FOEE01000001">
    <property type="protein sequence ID" value="SEO40728.1"/>
    <property type="molecule type" value="Genomic_DNA"/>
</dbReference>
<protein>
    <submittedName>
        <fullName evidence="5">Carbon-monoxide dehydrogenase medium subunit</fullName>
    </submittedName>
</protein>
<keyword evidence="1" id="KW-0285">Flavoprotein</keyword>
<dbReference type="InterPro" id="IPR036683">
    <property type="entry name" value="CO_DH_flav_C_dom_sf"/>
</dbReference>
<keyword evidence="2" id="KW-0274">FAD</keyword>
<proteinExistence type="predicted"/>
<reference evidence="6" key="1">
    <citation type="submission" date="2016-10" db="EMBL/GenBank/DDBJ databases">
        <authorList>
            <person name="Varghese N."/>
            <person name="Submissions S."/>
        </authorList>
    </citation>
    <scope>NUCLEOTIDE SEQUENCE [LARGE SCALE GENOMIC DNA]</scope>
    <source>
        <strain evidence="6">DSM 45413</strain>
    </source>
</reference>
<dbReference type="AlphaFoldDB" id="A0A1H8PGF4"/>
<dbReference type="Pfam" id="PF03450">
    <property type="entry name" value="CO_deh_flav_C"/>
    <property type="match status" value="1"/>
</dbReference>
<dbReference type="STRING" id="673521.SAMN05660991_00154"/>
<evidence type="ECO:0000313" key="5">
    <source>
        <dbReference type="EMBL" id="SEO40728.1"/>
    </source>
</evidence>
<name>A0A1H8PGF4_9ACTN</name>
<dbReference type="InterPro" id="IPR051312">
    <property type="entry name" value="Diverse_Substr_Oxidored"/>
</dbReference>
<dbReference type="SUPFAM" id="SSF55447">
    <property type="entry name" value="CO dehydrogenase flavoprotein C-terminal domain-like"/>
    <property type="match status" value="1"/>
</dbReference>
<dbReference type="PANTHER" id="PTHR42659:SF2">
    <property type="entry name" value="XANTHINE DEHYDROGENASE SUBUNIT C-RELATED"/>
    <property type="match status" value="1"/>
</dbReference>
<dbReference type="InterPro" id="IPR005107">
    <property type="entry name" value="CO_DH_flav_C"/>
</dbReference>
<dbReference type="GO" id="GO:0071949">
    <property type="term" value="F:FAD binding"/>
    <property type="evidence" value="ECO:0007669"/>
    <property type="project" value="InterPro"/>
</dbReference>
<evidence type="ECO:0000313" key="6">
    <source>
        <dbReference type="Proteomes" id="UP000198960"/>
    </source>
</evidence>
<evidence type="ECO:0000256" key="3">
    <source>
        <dbReference type="ARBA" id="ARBA00023002"/>
    </source>
</evidence>
<dbReference type="GO" id="GO:0016491">
    <property type="term" value="F:oxidoreductase activity"/>
    <property type="evidence" value="ECO:0007669"/>
    <property type="project" value="UniProtKB-KW"/>
</dbReference>
<accession>A0A1H8PGF4</accession>
<dbReference type="Gene3D" id="3.30.43.10">
    <property type="entry name" value="Uridine Diphospho-n-acetylenolpyruvylglucosamine Reductase, domain 2"/>
    <property type="match status" value="1"/>
</dbReference>
<dbReference type="Pfam" id="PF00941">
    <property type="entry name" value="FAD_binding_5"/>
    <property type="match status" value="1"/>
</dbReference>
<dbReference type="InterPro" id="IPR002346">
    <property type="entry name" value="Mopterin_DH_FAD-bd"/>
</dbReference>
<dbReference type="InterPro" id="IPR016167">
    <property type="entry name" value="FAD-bd_PCMH_sub1"/>
</dbReference>
<dbReference type="Gene3D" id="3.30.465.10">
    <property type="match status" value="1"/>
</dbReference>
<dbReference type="Gene3D" id="3.30.390.50">
    <property type="entry name" value="CO dehydrogenase flavoprotein, C-terminal domain"/>
    <property type="match status" value="1"/>
</dbReference>
<organism evidence="5 6">
    <name type="scientific">Trujillonella endophytica</name>
    <dbReference type="NCBI Taxonomy" id="673521"/>
    <lineage>
        <taxon>Bacteria</taxon>
        <taxon>Bacillati</taxon>
        <taxon>Actinomycetota</taxon>
        <taxon>Actinomycetes</taxon>
        <taxon>Geodermatophilales</taxon>
        <taxon>Geodermatophilaceae</taxon>
        <taxon>Trujillonella</taxon>
    </lineage>
</organism>
<evidence type="ECO:0000256" key="2">
    <source>
        <dbReference type="ARBA" id="ARBA00022827"/>
    </source>
</evidence>
<keyword evidence="6" id="KW-1185">Reference proteome</keyword>
<dbReference type="SMART" id="SM01092">
    <property type="entry name" value="CO_deh_flav_C"/>
    <property type="match status" value="1"/>
</dbReference>
<dbReference type="FunFam" id="3.30.465.10:FF:000017">
    <property type="entry name" value="Xanthine dehydrogenase, FAD binding subunit"/>
    <property type="match status" value="1"/>
</dbReference>